<dbReference type="InterPro" id="IPR010982">
    <property type="entry name" value="Lambda_DNA-bd_dom_sf"/>
</dbReference>
<dbReference type="Gene3D" id="1.10.260.40">
    <property type="entry name" value="lambda repressor-like DNA-binding domains"/>
    <property type="match status" value="1"/>
</dbReference>
<reference evidence="2" key="2">
    <citation type="submission" date="2023-07" db="EMBL/GenBank/DDBJ databases">
        <title>Shewanella mangrovi sp. nov., an acetaldehyde- degrading bacterium isolated from mangrove sediment.</title>
        <authorList>
            <person name="Liu Y."/>
        </authorList>
    </citation>
    <scope>NUCLEOTIDE SEQUENCE [LARGE SCALE GENOMIC DNA]</scope>
    <source>
        <strain evidence="2">C32</strain>
    </source>
</reference>
<keyword evidence="2" id="KW-1185">Reference proteome</keyword>
<proteinExistence type="predicted"/>
<accession>A0ABT2FS82</accession>
<dbReference type="EMBL" id="JAKOGG010000022">
    <property type="protein sequence ID" value="MCS4558510.1"/>
    <property type="molecule type" value="Genomic_DNA"/>
</dbReference>
<gene>
    <name evidence="1" type="ORF">L9G74_18910</name>
</gene>
<dbReference type="SUPFAM" id="SSF47413">
    <property type="entry name" value="lambda repressor-like DNA-binding domains"/>
    <property type="match status" value="1"/>
</dbReference>
<dbReference type="Proteomes" id="UP001201549">
    <property type="component" value="Unassembled WGS sequence"/>
</dbReference>
<protein>
    <submittedName>
        <fullName evidence="1">Cro/CI family transcriptional regulator</fullName>
    </submittedName>
</protein>
<dbReference type="Pfam" id="PF14549">
    <property type="entry name" value="P22_Cro"/>
    <property type="match status" value="1"/>
</dbReference>
<comment type="caution">
    <text evidence="1">The sequence shown here is derived from an EMBL/GenBank/DDBJ whole genome shotgun (WGS) entry which is preliminary data.</text>
</comment>
<evidence type="ECO:0000313" key="1">
    <source>
        <dbReference type="EMBL" id="MCS4558510.1"/>
    </source>
</evidence>
<name>A0ABT2FS82_9GAMM</name>
<reference evidence="1 2" key="1">
    <citation type="submission" date="2022-02" db="EMBL/GenBank/DDBJ databases">
        <authorList>
            <person name="Zhuang L."/>
        </authorList>
    </citation>
    <scope>NUCLEOTIDE SEQUENCE [LARGE SCALE GENOMIC DNA]</scope>
    <source>
        <strain evidence="1 2">C32</strain>
    </source>
</reference>
<dbReference type="RefSeq" id="WP_238898329.1">
    <property type="nucleotide sequence ID" value="NZ_JAKOGG010000022.1"/>
</dbReference>
<sequence>MKTSMAIAHFKTATALAKALGISKSSVSQWGDNVPPLRAYQLERITNGQLTADDSQNDGEQQAA</sequence>
<evidence type="ECO:0000313" key="2">
    <source>
        <dbReference type="Proteomes" id="UP001201549"/>
    </source>
</evidence>
<organism evidence="1 2">
    <name type="scientific">Shewanella electrica</name>
    <dbReference type="NCBI Taxonomy" id="515560"/>
    <lineage>
        <taxon>Bacteria</taxon>
        <taxon>Pseudomonadati</taxon>
        <taxon>Pseudomonadota</taxon>
        <taxon>Gammaproteobacteria</taxon>
        <taxon>Alteromonadales</taxon>
        <taxon>Shewanellaceae</taxon>
        <taxon>Shewanella</taxon>
    </lineage>
</organism>